<evidence type="ECO:0000259" key="2">
    <source>
        <dbReference type="Pfam" id="PF13581"/>
    </source>
</evidence>
<organism evidence="3">
    <name type="scientific">marine sediment metagenome</name>
    <dbReference type="NCBI Taxonomy" id="412755"/>
    <lineage>
        <taxon>unclassified sequences</taxon>
        <taxon>metagenomes</taxon>
        <taxon>ecological metagenomes</taxon>
    </lineage>
</organism>
<reference evidence="3" key="1">
    <citation type="journal article" date="2015" name="Nature">
        <title>Complex archaea that bridge the gap between prokaryotes and eukaryotes.</title>
        <authorList>
            <person name="Spang A."/>
            <person name="Saw J.H."/>
            <person name="Jorgensen S.L."/>
            <person name="Zaremba-Niedzwiedzka K."/>
            <person name="Martijn J."/>
            <person name="Lind A.E."/>
            <person name="van Eijk R."/>
            <person name="Schleper C."/>
            <person name="Guy L."/>
            <person name="Ettema T.J."/>
        </authorList>
    </citation>
    <scope>NUCLEOTIDE SEQUENCE</scope>
</reference>
<dbReference type="SUPFAM" id="SSF55874">
    <property type="entry name" value="ATPase domain of HSP90 chaperone/DNA topoisomerase II/histidine kinase"/>
    <property type="match status" value="1"/>
</dbReference>
<dbReference type="EMBL" id="LAZR01000958">
    <property type="protein sequence ID" value="KKN53731.1"/>
    <property type="molecule type" value="Genomic_DNA"/>
</dbReference>
<dbReference type="CDD" id="cd16936">
    <property type="entry name" value="HATPase_RsbW-like"/>
    <property type="match status" value="1"/>
</dbReference>
<keyword evidence="1" id="KW-0418">Kinase</keyword>
<proteinExistence type="predicted"/>
<evidence type="ECO:0000256" key="1">
    <source>
        <dbReference type="ARBA" id="ARBA00022527"/>
    </source>
</evidence>
<dbReference type="AlphaFoldDB" id="A0A0F9TX65"/>
<feature type="domain" description="Histidine kinase/HSP90-like ATPase" evidence="2">
    <location>
        <begin position="7"/>
        <end position="131"/>
    </location>
</feature>
<dbReference type="GO" id="GO:0004674">
    <property type="term" value="F:protein serine/threonine kinase activity"/>
    <property type="evidence" value="ECO:0007669"/>
    <property type="project" value="UniProtKB-KW"/>
</dbReference>
<comment type="caution">
    <text evidence="3">The sequence shown here is derived from an EMBL/GenBank/DDBJ whole genome shotgun (WGS) entry which is preliminary data.</text>
</comment>
<gene>
    <name evidence="3" type="ORF">LCGC14_0599410</name>
</gene>
<dbReference type="InterPro" id="IPR050267">
    <property type="entry name" value="Anti-sigma-factor_SerPK"/>
</dbReference>
<evidence type="ECO:0000313" key="3">
    <source>
        <dbReference type="EMBL" id="KKN53731.1"/>
    </source>
</evidence>
<dbReference type="Gene3D" id="3.30.565.10">
    <property type="entry name" value="Histidine kinase-like ATPase, C-terminal domain"/>
    <property type="match status" value="1"/>
</dbReference>
<dbReference type="PANTHER" id="PTHR35526">
    <property type="entry name" value="ANTI-SIGMA-F FACTOR RSBW-RELATED"/>
    <property type="match status" value="1"/>
</dbReference>
<dbReference type="InterPro" id="IPR036890">
    <property type="entry name" value="HATPase_C_sf"/>
</dbReference>
<dbReference type="InterPro" id="IPR003594">
    <property type="entry name" value="HATPase_dom"/>
</dbReference>
<dbReference type="Pfam" id="PF13581">
    <property type="entry name" value="HATPase_c_2"/>
    <property type="match status" value="1"/>
</dbReference>
<keyword evidence="1" id="KW-0723">Serine/threonine-protein kinase</keyword>
<name>A0A0F9TX65_9ZZZZ</name>
<keyword evidence="1" id="KW-0808">Transferase</keyword>
<protein>
    <recommendedName>
        <fullName evidence="2">Histidine kinase/HSP90-like ATPase domain-containing protein</fullName>
    </recommendedName>
</protein>
<sequence>MNTLKIASDLAELDRMRAFLKKSFEGLSVSDKDYFKIELALLEICVNIIRYAYPGDKGEIFLKIWQSKGKMFMEIRDWGVPFDPRGLKEPDIQEIIRSEKKGGLGVFLSRKLMDGFDYKREKDQNVLTIYKTIKEVQASF</sequence>
<accession>A0A0F9TX65</accession>